<dbReference type="Pfam" id="PF13828">
    <property type="entry name" value="DUF4190"/>
    <property type="match status" value="1"/>
</dbReference>
<keyword evidence="2" id="KW-0812">Transmembrane</keyword>
<feature type="domain" description="DUF4190" evidence="3">
    <location>
        <begin position="120"/>
        <end position="182"/>
    </location>
</feature>
<protein>
    <submittedName>
        <fullName evidence="4">DUF4190 domain-containing protein</fullName>
    </submittedName>
</protein>
<dbReference type="EMBL" id="JAINUL010000001">
    <property type="protein sequence ID" value="MCC0095625.1"/>
    <property type="molecule type" value="Genomic_DNA"/>
</dbReference>
<accession>A0ABS8E3S9</accession>
<keyword evidence="5" id="KW-1185">Reference proteome</keyword>
<evidence type="ECO:0000313" key="5">
    <source>
        <dbReference type="Proteomes" id="UP001520654"/>
    </source>
</evidence>
<evidence type="ECO:0000256" key="2">
    <source>
        <dbReference type="SAM" id="Phobius"/>
    </source>
</evidence>
<evidence type="ECO:0000313" key="4">
    <source>
        <dbReference type="EMBL" id="MCC0095625.1"/>
    </source>
</evidence>
<gene>
    <name evidence="4" type="ORF">K7B10_12715</name>
</gene>
<name>A0ABS8E3S9_9ACTN</name>
<proteinExistence type="predicted"/>
<feature type="transmembrane region" description="Helical" evidence="2">
    <location>
        <begin position="166"/>
        <end position="193"/>
    </location>
</feature>
<comment type="caution">
    <text evidence="4">The sequence shown here is derived from an EMBL/GenBank/DDBJ whole genome shotgun (WGS) entry which is preliminary data.</text>
</comment>
<dbReference type="Proteomes" id="UP001520654">
    <property type="component" value="Unassembled WGS sequence"/>
</dbReference>
<evidence type="ECO:0000256" key="1">
    <source>
        <dbReference type="SAM" id="MobiDB-lite"/>
    </source>
</evidence>
<feature type="compositionally biased region" description="Pro residues" evidence="1">
    <location>
        <begin position="8"/>
        <end position="17"/>
    </location>
</feature>
<keyword evidence="2" id="KW-1133">Transmembrane helix</keyword>
<organism evidence="4 5">
    <name type="scientific">Streptomyces flavotricini</name>
    <dbReference type="NCBI Taxonomy" id="66888"/>
    <lineage>
        <taxon>Bacteria</taxon>
        <taxon>Bacillati</taxon>
        <taxon>Actinomycetota</taxon>
        <taxon>Actinomycetes</taxon>
        <taxon>Kitasatosporales</taxon>
        <taxon>Streptomycetaceae</taxon>
        <taxon>Streptomyces</taxon>
    </lineage>
</organism>
<reference evidence="4 5" key="1">
    <citation type="submission" date="2021-08" db="EMBL/GenBank/DDBJ databases">
        <title>Genomic Architecture of Streptomyces flavotricini NGL1 and Streptomyces erythrochromogenes HMS4 With Differential Plant Beneficial attributes and laccase production capabilities.</title>
        <authorList>
            <person name="Salwan R."/>
            <person name="Kaur R."/>
            <person name="Sharma V."/>
        </authorList>
    </citation>
    <scope>NUCLEOTIDE SEQUENCE [LARGE SCALE GENOMIC DNA]</scope>
    <source>
        <strain evidence="4 5">NGL1</strain>
    </source>
</reference>
<feature type="region of interest" description="Disordered" evidence="1">
    <location>
        <begin position="1"/>
        <end position="96"/>
    </location>
</feature>
<feature type="transmembrane region" description="Helical" evidence="2">
    <location>
        <begin position="123"/>
        <end position="146"/>
    </location>
</feature>
<feature type="compositionally biased region" description="Low complexity" evidence="1">
    <location>
        <begin position="63"/>
        <end position="78"/>
    </location>
</feature>
<dbReference type="InterPro" id="IPR025241">
    <property type="entry name" value="DUF4190"/>
</dbReference>
<keyword evidence="2" id="KW-0472">Membrane</keyword>
<evidence type="ECO:0000259" key="3">
    <source>
        <dbReference type="Pfam" id="PF13828"/>
    </source>
</evidence>
<sequence length="220" mass="22239">MTDQSPEPNDPWAPPERPAVELGKPQATPGVPGPPSVHDQQTIAGMPGGDTPPAQIPGPALPPAYGYPAQPDPGGYAYPGPPPAQPTYGHHPGHPGPQGYPGYAGYPGYPGYPQKSNGFGVTALVLGIIGVVTCYLGLLFGVPAVIFGVLGRGKAQRGEADNGPMALAGIILGAIGILLSLLMIGLVIAGVLLGDPGSGSGSEYDYDGGSSSHTHVRERV</sequence>
<dbReference type="RefSeq" id="WP_229336228.1">
    <property type="nucleotide sequence ID" value="NZ_JAINUL010000001.1"/>
</dbReference>